<comment type="caution">
    <text evidence="2">The sequence shown here is derived from an EMBL/GenBank/DDBJ whole genome shotgun (WGS) entry which is preliminary data.</text>
</comment>
<proteinExistence type="predicted"/>
<gene>
    <name evidence="2" type="ORF">C7416_104441</name>
</gene>
<keyword evidence="1" id="KW-0732">Signal</keyword>
<evidence type="ECO:0000313" key="2">
    <source>
        <dbReference type="EMBL" id="PZX29436.1"/>
    </source>
</evidence>
<feature type="signal peptide" evidence="1">
    <location>
        <begin position="1"/>
        <end position="22"/>
    </location>
</feature>
<evidence type="ECO:0000313" key="3">
    <source>
        <dbReference type="Proteomes" id="UP000249638"/>
    </source>
</evidence>
<dbReference type="EMBL" id="QKZN01000004">
    <property type="protein sequence ID" value="PZX29436.1"/>
    <property type="molecule type" value="Genomic_DNA"/>
</dbReference>
<dbReference type="Proteomes" id="UP000249638">
    <property type="component" value="Unassembled WGS sequence"/>
</dbReference>
<accession>A0A2W7P2A4</accession>
<sequence>MRLLIGAAAALVLAGCATSSKTYGPNGEVAHSIGCSGTALSWGMCYEKAGEICGEKGYNVISTSGDTGSIAAGSATRQNASFVGGSTISRSMVIACKP</sequence>
<keyword evidence="3" id="KW-1185">Reference proteome</keyword>
<dbReference type="PROSITE" id="PS51257">
    <property type="entry name" value="PROKAR_LIPOPROTEIN"/>
    <property type="match status" value="1"/>
</dbReference>
<protein>
    <recommendedName>
        <fullName evidence="4">Lipoprotein</fullName>
    </recommendedName>
</protein>
<evidence type="ECO:0008006" key="4">
    <source>
        <dbReference type="Google" id="ProtNLM"/>
    </source>
</evidence>
<reference evidence="2" key="1">
    <citation type="submission" date="2018-06" db="EMBL/GenBank/DDBJ databases">
        <title>Genomic Encyclopedia of Type Strains, Phase IV (KMG-V): Genome sequencing to study the core and pangenomes of soil and plant-associated prokaryotes.</title>
        <authorList>
            <person name="Whitman W."/>
        </authorList>
    </citation>
    <scope>NUCLEOTIDE SEQUENCE [LARGE SCALE GENOMIC DNA]</scope>
    <source>
        <strain evidence="2">MLR2-44</strain>
    </source>
</reference>
<feature type="chain" id="PRO_5016116869" description="Lipoprotein" evidence="1">
    <location>
        <begin position="23"/>
        <end position="98"/>
    </location>
</feature>
<dbReference type="AlphaFoldDB" id="A0A2W7P2A4"/>
<organism evidence="2 3">
    <name type="scientific">Cupriavidus phytorum</name>
    <dbReference type="NCBI Taxonomy" id="3024399"/>
    <lineage>
        <taxon>Bacteria</taxon>
        <taxon>Pseudomonadati</taxon>
        <taxon>Pseudomonadota</taxon>
        <taxon>Betaproteobacteria</taxon>
        <taxon>Burkholderiales</taxon>
        <taxon>Burkholderiaceae</taxon>
        <taxon>Cupriavidus</taxon>
    </lineage>
</organism>
<name>A0A2W7P2A4_9BURK</name>
<evidence type="ECO:0000256" key="1">
    <source>
        <dbReference type="SAM" id="SignalP"/>
    </source>
</evidence>